<dbReference type="InterPro" id="IPR052340">
    <property type="entry name" value="RNase_Y/CdgJ"/>
</dbReference>
<dbReference type="PANTHER" id="PTHR33525:SF4">
    <property type="entry name" value="CYCLIC DI-GMP PHOSPHODIESTERASE CDGJ"/>
    <property type="match status" value="1"/>
</dbReference>
<feature type="domain" description="EAL" evidence="1">
    <location>
        <begin position="1"/>
        <end position="116"/>
    </location>
</feature>
<dbReference type="InterPro" id="IPR013976">
    <property type="entry name" value="HDOD"/>
</dbReference>
<proteinExistence type="predicted"/>
<evidence type="ECO:0000259" key="1">
    <source>
        <dbReference type="PROSITE" id="PS50883"/>
    </source>
</evidence>
<comment type="caution">
    <text evidence="3">The sequence shown here is derived from an EMBL/GenBank/DDBJ whole genome shotgun (WGS) entry which is preliminary data.</text>
</comment>
<dbReference type="SUPFAM" id="SSF109604">
    <property type="entry name" value="HD-domain/PDEase-like"/>
    <property type="match status" value="1"/>
</dbReference>
<dbReference type="InterPro" id="IPR035919">
    <property type="entry name" value="EAL_sf"/>
</dbReference>
<dbReference type="Gene3D" id="1.10.3210.10">
    <property type="entry name" value="Hypothetical protein af1432"/>
    <property type="match status" value="1"/>
</dbReference>
<organism evidence="3 4">
    <name type="scientific">Candidatus Fervidibacter sacchari</name>
    <dbReference type="NCBI Taxonomy" id="1448929"/>
    <lineage>
        <taxon>Bacteria</taxon>
        <taxon>Candidatus Fervidibacterota</taxon>
        <taxon>Candidatus Fervidibacter</taxon>
    </lineage>
</organism>
<accession>A0ABT2ESZ1</accession>
<keyword evidence="4" id="KW-1185">Reference proteome</keyword>
<dbReference type="PROSITE" id="PS51833">
    <property type="entry name" value="HDOD"/>
    <property type="match status" value="1"/>
</dbReference>
<name>A0ABT2ESZ1_9BACT</name>
<protein>
    <submittedName>
        <fullName evidence="3">C-di-GMP-related signal transduction protein</fullName>
    </submittedName>
</protein>
<dbReference type="Pfam" id="PF00563">
    <property type="entry name" value="EAL"/>
    <property type="match status" value="1"/>
</dbReference>
<gene>
    <name evidence="3" type="ORF">M2350_003411</name>
</gene>
<dbReference type="PANTHER" id="PTHR33525">
    <property type="match status" value="1"/>
</dbReference>
<dbReference type="SUPFAM" id="SSF141868">
    <property type="entry name" value="EAL domain-like"/>
    <property type="match status" value="1"/>
</dbReference>
<dbReference type="PROSITE" id="PS50883">
    <property type="entry name" value="EAL"/>
    <property type="match status" value="1"/>
</dbReference>
<dbReference type="Pfam" id="PF08668">
    <property type="entry name" value="HDOD"/>
    <property type="match status" value="1"/>
</dbReference>
<dbReference type="InterPro" id="IPR001633">
    <property type="entry name" value="EAL_dom"/>
</dbReference>
<evidence type="ECO:0000313" key="3">
    <source>
        <dbReference type="EMBL" id="MCS3920970.1"/>
    </source>
</evidence>
<sequence>MLETVEPDNEALNACRELKQHGYLIALDDFVLRPDYEPLISVAGIIKVDFLQVKGEERKKVSQSLARSKVRLLAEKVETMDDFREAVQLGYTYFQGFFFSKPEIVSGREVPSHKLAYLRLIQELNQPELDFSAVEAILKSDLSLSLKLLRYINSAAIGLR</sequence>
<dbReference type="Proteomes" id="UP001204798">
    <property type="component" value="Unassembled WGS sequence"/>
</dbReference>
<evidence type="ECO:0000313" key="4">
    <source>
        <dbReference type="Proteomes" id="UP001204798"/>
    </source>
</evidence>
<dbReference type="EMBL" id="JANUCP010000008">
    <property type="protein sequence ID" value="MCS3920970.1"/>
    <property type="molecule type" value="Genomic_DNA"/>
</dbReference>
<dbReference type="Gene3D" id="3.20.20.450">
    <property type="entry name" value="EAL domain"/>
    <property type="match status" value="1"/>
</dbReference>
<evidence type="ECO:0000259" key="2">
    <source>
        <dbReference type="PROSITE" id="PS51833"/>
    </source>
</evidence>
<dbReference type="RefSeq" id="WP_326522698.1">
    <property type="nucleotide sequence ID" value="NZ_CP130454.1"/>
</dbReference>
<reference evidence="3 4" key="1">
    <citation type="submission" date="2022-08" db="EMBL/GenBank/DDBJ databases">
        <title>Bacterial and archaeal communities from various locations to study Microbial Dark Matter (Phase II).</title>
        <authorList>
            <person name="Stepanauskas R."/>
        </authorList>
    </citation>
    <scope>NUCLEOTIDE SEQUENCE [LARGE SCALE GENOMIC DNA]</scope>
    <source>
        <strain evidence="3 4">PD1</strain>
    </source>
</reference>
<feature type="domain" description="HDOD" evidence="2">
    <location>
        <begin position="110"/>
        <end position="160"/>
    </location>
</feature>